<name>A0ABU1CGC7_9GAMM</name>
<gene>
    <name evidence="2" type="ORF">P8609_13660</name>
</gene>
<reference evidence="2 3" key="1">
    <citation type="submission" date="2023-04" db="EMBL/GenBank/DDBJ databases">
        <title>Lysobacter sp. strain UC isolated from soil sample.</title>
        <authorList>
            <person name="Choksket S."/>
            <person name="Harshvardhan F."/>
            <person name="Rana R."/>
            <person name="Patil P.B."/>
            <person name="Korpole S."/>
        </authorList>
    </citation>
    <scope>NUCLEOTIDE SEQUENCE [LARGE SCALE GENOMIC DNA]</scope>
    <source>
        <strain evidence="2 3">UC</strain>
    </source>
</reference>
<evidence type="ECO:0000256" key="1">
    <source>
        <dbReference type="SAM" id="SignalP"/>
    </source>
</evidence>
<organism evidence="2 3">
    <name type="scientific">Lysobacter arvi</name>
    <dbReference type="NCBI Taxonomy" id="3038776"/>
    <lineage>
        <taxon>Bacteria</taxon>
        <taxon>Pseudomonadati</taxon>
        <taxon>Pseudomonadota</taxon>
        <taxon>Gammaproteobacteria</taxon>
        <taxon>Lysobacterales</taxon>
        <taxon>Lysobacteraceae</taxon>
        <taxon>Lysobacter</taxon>
    </lineage>
</organism>
<proteinExistence type="predicted"/>
<evidence type="ECO:0000313" key="2">
    <source>
        <dbReference type="EMBL" id="MDR0184005.1"/>
    </source>
</evidence>
<keyword evidence="1" id="KW-0732">Signal</keyword>
<comment type="caution">
    <text evidence="2">The sequence shown here is derived from an EMBL/GenBank/DDBJ whole genome shotgun (WGS) entry which is preliminary data.</text>
</comment>
<dbReference type="InterPro" id="IPR008928">
    <property type="entry name" value="6-hairpin_glycosidase_sf"/>
</dbReference>
<evidence type="ECO:0000313" key="3">
    <source>
        <dbReference type="Proteomes" id="UP001233535"/>
    </source>
</evidence>
<sequence length="758" mass="81984">MKQARPAPSTRRSPRMALAIALALAAGSGQAGPASAQDGSWRDSVEWNGATARMRADGDGWRLQPGSGAAVVISPQPMRSQTASPLFDGLFALAQAELAKAQVEAISDSAYDRGKPIPCSCFETGEKWRYVWTRDLSFAADLALATLRPERTRNALRFKLSDLRAGAPQGTYVVQDTGSGGSWPISSDRVVWFLAARGLVDADASDAEAARFDEAVWHALTDTLAQDRQFVFDADMGLYRGETSFLDWREQSYPRWTADDVAFLAQSFALSTNVLHHEALRLAERMARQRGDALADDYARQAGALATQIERRFWREDRGLYMSYIGTAAHPVPFEAYDLLGLSLLIDSGIAPEARARRALANYPGLEAGSPVIWPQQPGVPIYHNRAIWPFVSAYSLRAARKLDDVARIEHEIRSILRGAALAGSNMENYELVTQAVHVEAGALSGPVVNSPRQLWSVAGYLQMVMEGVFGIARDDAVDPKIPVSLVPMLFGERERISLRLPDREVVLVRPRNLDGDLLVADATAREGGRDTVRLAARRSHRSSSTLDAAAFAPASPDAPSFVQDAGGWRIDVPARQRLYVDGALRVDASTQARAIRLPKHDAQQCASLTRVEGGIESLHSPTRCVGQDTAIAGDWPRAWRAPQAGRYALSVDFTNTHGPINTGITAAVKTLVAQCDGVDEQRGTLVMPHGAAMQRSSAVVIDVPTGAACRFTLRDGVNMSYLAHNARYTGGAGGVDGPINSADIGALHAVPVKDPVR</sequence>
<keyword evidence="3" id="KW-1185">Reference proteome</keyword>
<dbReference type="Gene3D" id="1.50.10.10">
    <property type="match status" value="1"/>
</dbReference>
<protein>
    <submittedName>
        <fullName evidence="2">Six-hairpin glycosidase-like protein</fullName>
    </submittedName>
</protein>
<dbReference type="Proteomes" id="UP001233535">
    <property type="component" value="Unassembled WGS sequence"/>
</dbReference>
<feature type="chain" id="PRO_5045055996" evidence="1">
    <location>
        <begin position="37"/>
        <end position="758"/>
    </location>
</feature>
<dbReference type="InterPro" id="IPR012341">
    <property type="entry name" value="6hp_glycosidase-like_sf"/>
</dbReference>
<dbReference type="SUPFAM" id="SSF48208">
    <property type="entry name" value="Six-hairpin glycosidases"/>
    <property type="match status" value="1"/>
</dbReference>
<feature type="signal peptide" evidence="1">
    <location>
        <begin position="1"/>
        <end position="36"/>
    </location>
</feature>
<accession>A0ABU1CGC7</accession>
<dbReference type="EMBL" id="JARUHG010000004">
    <property type="protein sequence ID" value="MDR0184005.1"/>
    <property type="molecule type" value="Genomic_DNA"/>
</dbReference>